<evidence type="ECO:0000313" key="2">
    <source>
        <dbReference type="Proteomes" id="UP000274822"/>
    </source>
</evidence>
<evidence type="ECO:0000313" key="1">
    <source>
        <dbReference type="EMBL" id="RUS27650.1"/>
    </source>
</evidence>
<protein>
    <submittedName>
        <fullName evidence="1">Uncharacterized protein</fullName>
    </submittedName>
</protein>
<name>A0A433QCW7_9FUNG</name>
<gene>
    <name evidence="1" type="ORF">BC938DRAFT_482950</name>
</gene>
<dbReference type="Proteomes" id="UP000274822">
    <property type="component" value="Unassembled WGS sequence"/>
</dbReference>
<dbReference type="AlphaFoldDB" id="A0A433QCW7"/>
<organism evidence="1 2">
    <name type="scientific">Jimgerdemannia flammicorona</name>
    <dbReference type="NCBI Taxonomy" id="994334"/>
    <lineage>
        <taxon>Eukaryota</taxon>
        <taxon>Fungi</taxon>
        <taxon>Fungi incertae sedis</taxon>
        <taxon>Mucoromycota</taxon>
        <taxon>Mucoromycotina</taxon>
        <taxon>Endogonomycetes</taxon>
        <taxon>Endogonales</taxon>
        <taxon>Endogonaceae</taxon>
        <taxon>Jimgerdemannia</taxon>
    </lineage>
</organism>
<dbReference type="EMBL" id="RBNJ01008028">
    <property type="protein sequence ID" value="RUS27650.1"/>
    <property type="molecule type" value="Genomic_DNA"/>
</dbReference>
<comment type="caution">
    <text evidence="1">The sequence shown here is derived from an EMBL/GenBank/DDBJ whole genome shotgun (WGS) entry which is preliminary data.</text>
</comment>
<proteinExistence type="predicted"/>
<accession>A0A433QCW7</accession>
<keyword evidence="2" id="KW-1185">Reference proteome</keyword>
<reference evidence="1 2" key="1">
    <citation type="journal article" date="2018" name="New Phytol.">
        <title>Phylogenomics of Endogonaceae and evolution of mycorrhizas within Mucoromycota.</title>
        <authorList>
            <person name="Chang Y."/>
            <person name="Desiro A."/>
            <person name="Na H."/>
            <person name="Sandor L."/>
            <person name="Lipzen A."/>
            <person name="Clum A."/>
            <person name="Barry K."/>
            <person name="Grigoriev I.V."/>
            <person name="Martin F.M."/>
            <person name="Stajich J.E."/>
            <person name="Smith M.E."/>
            <person name="Bonito G."/>
            <person name="Spatafora J.W."/>
        </authorList>
    </citation>
    <scope>NUCLEOTIDE SEQUENCE [LARGE SCALE GENOMIC DNA]</scope>
    <source>
        <strain evidence="1 2">AD002</strain>
    </source>
</reference>
<sequence>MHGTSYTHHFYLTTTHNTHVVSSSDPPHNLARPSLRQRLYDIDALRGSEGANDLPDLQRELLLQPNAVLNVGLEGCERVDALARQVVVPTDHGRLRDGVVEDEGGLDLGG</sequence>